<dbReference type="InterPro" id="IPR012337">
    <property type="entry name" value="RNaseH-like_sf"/>
</dbReference>
<dbReference type="SUPFAM" id="SSF53098">
    <property type="entry name" value="Ribonuclease H-like"/>
    <property type="match status" value="1"/>
</dbReference>
<reference evidence="1" key="1">
    <citation type="submission" date="2010-04" db="EMBL/GenBank/DDBJ databases">
        <title>Distribution of goldfish hAT transposon Tgl2 and its structure.</title>
        <authorList>
            <person name="Zou S."/>
            <person name="Du X."/>
            <person name="Yuan J."/>
            <person name="Jiang X."/>
        </authorList>
    </citation>
    <scope>NUCLEOTIDE SEQUENCE</scope>
</reference>
<name>D9IL27_CARAU</name>
<proteinExistence type="predicted"/>
<accession>D9IL27</accession>
<sequence>MLFLTEWANTMRPVAKVLDILQAETNTQLGWLLPSVHQLSLKLQRLHHSLRYCDPLVDALQQGIQTRFKHMFEDPEIIAAAILLPKFRTSWTNDETIIKRGK</sequence>
<protein>
    <submittedName>
        <fullName evidence="1">Putative transposase ORF3</fullName>
    </submittedName>
</protein>
<dbReference type="PANTHER" id="PTHR47501">
    <property type="entry name" value="TRANSPOSASE-RELATED"/>
    <property type="match status" value="1"/>
</dbReference>
<dbReference type="EMBL" id="HM146132">
    <property type="protein sequence ID" value="ADJ67264.1"/>
    <property type="molecule type" value="Genomic_DNA"/>
</dbReference>
<dbReference type="PANTHER" id="PTHR47501:SF7">
    <property type="entry name" value="TRANSPOSASE"/>
    <property type="match status" value="1"/>
</dbReference>
<organism evidence="1">
    <name type="scientific">Carassius auratus</name>
    <name type="common">Goldfish</name>
    <dbReference type="NCBI Taxonomy" id="7957"/>
    <lineage>
        <taxon>Eukaryota</taxon>
        <taxon>Metazoa</taxon>
        <taxon>Chordata</taxon>
        <taxon>Craniata</taxon>
        <taxon>Vertebrata</taxon>
        <taxon>Euteleostomi</taxon>
        <taxon>Actinopterygii</taxon>
        <taxon>Neopterygii</taxon>
        <taxon>Teleostei</taxon>
        <taxon>Ostariophysi</taxon>
        <taxon>Cypriniformes</taxon>
        <taxon>Cyprinidae</taxon>
        <taxon>Cyprininae</taxon>
        <taxon>Carassius</taxon>
    </lineage>
</organism>
<dbReference type="AlphaFoldDB" id="D9IL27"/>
<evidence type="ECO:0000313" key="1">
    <source>
        <dbReference type="EMBL" id="ADJ67264.1"/>
    </source>
</evidence>